<accession>A0A316UMG1</accession>
<feature type="compositionally biased region" description="Basic and acidic residues" evidence="1">
    <location>
        <begin position="438"/>
        <end position="460"/>
    </location>
</feature>
<evidence type="ECO:0000313" key="3">
    <source>
        <dbReference type="Proteomes" id="UP000245884"/>
    </source>
</evidence>
<dbReference type="GeneID" id="37031121"/>
<name>A0A316UMG1_9BASI</name>
<keyword evidence="3" id="KW-1185">Reference proteome</keyword>
<feature type="region of interest" description="Disordered" evidence="1">
    <location>
        <begin position="590"/>
        <end position="629"/>
    </location>
</feature>
<feature type="compositionally biased region" description="Low complexity" evidence="1">
    <location>
        <begin position="264"/>
        <end position="277"/>
    </location>
</feature>
<feature type="compositionally biased region" description="Polar residues" evidence="1">
    <location>
        <begin position="501"/>
        <end position="531"/>
    </location>
</feature>
<evidence type="ECO:0000313" key="2">
    <source>
        <dbReference type="EMBL" id="PWN26144.1"/>
    </source>
</evidence>
<feature type="compositionally biased region" description="Basic and acidic residues" evidence="1">
    <location>
        <begin position="313"/>
        <end position="322"/>
    </location>
</feature>
<organism evidence="2 3">
    <name type="scientific">Jaminaea rosea</name>
    <dbReference type="NCBI Taxonomy" id="1569628"/>
    <lineage>
        <taxon>Eukaryota</taxon>
        <taxon>Fungi</taxon>
        <taxon>Dikarya</taxon>
        <taxon>Basidiomycota</taxon>
        <taxon>Ustilaginomycotina</taxon>
        <taxon>Exobasidiomycetes</taxon>
        <taxon>Microstromatales</taxon>
        <taxon>Microstromatales incertae sedis</taxon>
        <taxon>Jaminaea</taxon>
    </lineage>
</organism>
<feature type="compositionally biased region" description="Basic and acidic residues" evidence="1">
    <location>
        <begin position="362"/>
        <end position="373"/>
    </location>
</feature>
<feature type="compositionally biased region" description="Polar residues" evidence="1">
    <location>
        <begin position="396"/>
        <end position="413"/>
    </location>
</feature>
<sequence length="640" mass="70586">MAVASNQVSEVAIPQPAPALALLDLFPAPNPHDIDWNAVVHAEVELNVNDGWQGIVAKSHKLASLVLQGKSVASSLGRLQYQGSILETQAVAMRSMTAIELKMYQAWLNGASPPGLPYPDNIPPTSPATTQHIFADVVNFHPDADMRLLALSHMYDLHPNDRLDQFDERNMLSKGQLTYFEAKYPQLQPLVLAHCRVLMQRTGEVLNQEVHIERIRAECHALRSQLAVLDWRIQEHVRENAQSLQLANANTELLRQRLQQLTRLLEGGPTTTQGTVQQKRKTPEVSADEEQQVEDRSIRRRHDGEQPQVSQGQHDDRQHMSDHSGSNSRDDDEDTLIRDDNNPRGLLGDYHSLSPTSSPEPQNHHERGKHPDGEQPSESTVKEAGIGQQVDKHATETNSSTTKEMSATQSTPSALVEADKEIQDFFYDSAPATGSNQDQHHNKKADQRSRSSPAEEHGADGSDENAPVLLSDENRPPTDRLAIRSGPTTPEQRPRNPAATRATNSSPPACHSTTAGSGARSSPPATDTQRFLSDLELSATASTLPFSKKDAPLAKDSAREEYMSLFPLPGFERSPSPMLTRSKARLDLRRTTGASDDEDAEPTAGTNEGFESQEQVEQQAPGVFTRRSGPMQFFKSRLLA</sequence>
<proteinExistence type="predicted"/>
<dbReference type="RefSeq" id="XP_025360756.1">
    <property type="nucleotide sequence ID" value="XM_025509298.1"/>
</dbReference>
<feature type="region of interest" description="Disordered" evidence="1">
    <location>
        <begin position="264"/>
        <end position="547"/>
    </location>
</feature>
<reference evidence="2 3" key="1">
    <citation type="journal article" date="2018" name="Mol. Biol. Evol.">
        <title>Broad Genomic Sampling Reveals a Smut Pathogenic Ancestry of the Fungal Clade Ustilaginomycotina.</title>
        <authorList>
            <person name="Kijpornyongpan T."/>
            <person name="Mondo S.J."/>
            <person name="Barry K."/>
            <person name="Sandor L."/>
            <person name="Lee J."/>
            <person name="Lipzen A."/>
            <person name="Pangilinan J."/>
            <person name="LaButti K."/>
            <person name="Hainaut M."/>
            <person name="Henrissat B."/>
            <person name="Grigoriev I.V."/>
            <person name="Spatafora J.W."/>
            <person name="Aime M.C."/>
        </authorList>
    </citation>
    <scope>NUCLEOTIDE SEQUENCE [LARGE SCALE GENOMIC DNA]</scope>
    <source>
        <strain evidence="2 3">MCA 5214</strain>
    </source>
</reference>
<feature type="compositionally biased region" description="Basic and acidic residues" evidence="1">
    <location>
        <begin position="472"/>
        <end position="482"/>
    </location>
</feature>
<feature type="compositionally biased region" description="Polar residues" evidence="1">
    <location>
        <begin position="604"/>
        <end position="618"/>
    </location>
</feature>
<feature type="compositionally biased region" description="Basic and acidic residues" evidence="1">
    <location>
        <begin position="293"/>
        <end position="305"/>
    </location>
</feature>
<dbReference type="AlphaFoldDB" id="A0A316UMG1"/>
<dbReference type="EMBL" id="KZ819672">
    <property type="protein sequence ID" value="PWN26144.1"/>
    <property type="molecule type" value="Genomic_DNA"/>
</dbReference>
<evidence type="ECO:0000256" key="1">
    <source>
        <dbReference type="SAM" id="MobiDB-lite"/>
    </source>
</evidence>
<protein>
    <submittedName>
        <fullName evidence="2">Uncharacterized protein</fullName>
    </submittedName>
</protein>
<dbReference type="Proteomes" id="UP000245884">
    <property type="component" value="Unassembled WGS sequence"/>
</dbReference>
<gene>
    <name evidence="2" type="ORF">BDZ90DRAFT_280683</name>
</gene>